<evidence type="ECO:0000313" key="2">
    <source>
        <dbReference type="Proteomes" id="UP001472866"/>
    </source>
</evidence>
<accession>A0AAX4PL00</accession>
<dbReference type="EMBL" id="CP151515">
    <property type="protein sequence ID" value="WZN66586.1"/>
    <property type="molecule type" value="Genomic_DNA"/>
</dbReference>
<protein>
    <submittedName>
        <fullName evidence="1">Uncharacterized protein</fullName>
    </submittedName>
</protein>
<name>A0AAX4PL00_9CHLO</name>
<dbReference type="Proteomes" id="UP001472866">
    <property type="component" value="Chromosome 15"/>
</dbReference>
<reference evidence="1 2" key="1">
    <citation type="submission" date="2024-03" db="EMBL/GenBank/DDBJ databases">
        <title>Complete genome sequence of the green alga Chloropicon roscoffensis RCC1871.</title>
        <authorList>
            <person name="Lemieux C."/>
            <person name="Pombert J.-F."/>
            <person name="Otis C."/>
            <person name="Turmel M."/>
        </authorList>
    </citation>
    <scope>NUCLEOTIDE SEQUENCE [LARGE SCALE GENOMIC DNA]</scope>
    <source>
        <strain evidence="1 2">RCC1871</strain>
    </source>
</reference>
<sequence>MAPVSTTSSGDRKMAAVAIAMALGVLWTAPLGCLAQTNSYTGPEDYAKYSTQHQYTFPTKSVNLTHASSPSFYHLFGPEVNSESNRETRLTAATCGDHHPVHGTQASDGTYLITGKCITNPESESAASEAFAIKVTAEGALSWYWQSSLSGPNAANAVVQLSATEALVVGWSTHTGAGSSKTGVRTLWKLNLATGAETWRSEIGYDAANPGHHGAYEAV</sequence>
<gene>
    <name evidence="1" type="ORF">HKI87_15g81530</name>
</gene>
<proteinExistence type="predicted"/>
<evidence type="ECO:0000313" key="1">
    <source>
        <dbReference type="EMBL" id="WZN66586.1"/>
    </source>
</evidence>
<keyword evidence="2" id="KW-1185">Reference proteome</keyword>
<dbReference type="AlphaFoldDB" id="A0AAX4PL00"/>
<organism evidence="1 2">
    <name type="scientific">Chloropicon roscoffensis</name>
    <dbReference type="NCBI Taxonomy" id="1461544"/>
    <lineage>
        <taxon>Eukaryota</taxon>
        <taxon>Viridiplantae</taxon>
        <taxon>Chlorophyta</taxon>
        <taxon>Chloropicophyceae</taxon>
        <taxon>Chloropicales</taxon>
        <taxon>Chloropicaceae</taxon>
        <taxon>Chloropicon</taxon>
    </lineage>
</organism>